<sequence>MINENEIQELEDIRNDILKKSEEKYDYTFIINIFLLLAHFILFIIIVFIYLTYRNDDFTNCFHQTFAHVLQNKYANISDIEDIPKKIADLSHVCNHVRIHFSKYEMRETYKYLTSFYNLNARTFVDYTIRFNKLFSSSIFKGHTSISISHVYYWHEWILFIFFNLCTLVVLLRKRKMNMLHASIVGLIDLGILYEQFIDTIENHSVPEKIVDLLICSYYLFLMINILTELSKICKIFTIPLKIVQITIKHNYVLLMFLLSFLVLIFINYFSSGEKFKSYFNHVFTFSDDSKYKNEFIYNFFFLLIYNFFFVPMITIASTTTTFLLINKNRDMFELKPLNNQLWAKLRKYFFFLDGEYKMESTKRKKEMGYEEYEEKKDRINILKVGNIFLFFLFLIFFVLKIFFDYKSLSYIDANYTRLLREPFVTKMNMEKSFDTFTHTSEYLDFLKEVIINNIMRNKKNLQNNKLFELQSDFKVQDVFVYEDIFHIFPYDVYVTFTDGKAVSQEIAIENPLLSNEPITEVKILDEYNNLFGDKREGIKYYHAYALLYNFEHNLFILINATFEVQKNGLFRKKKDVFVQEMNVFDNILYRNKLIILIFLFIITVAYFVVVMYMLYYLRNRFFLLFFGFFFLICTCFFSFNFITLKSVSYSYEYVDHIKNKNISDTFSLDKLNKFKSIVHDLLRIKVCKFYGNLFCHIILVMVVLKIYCFFFINYFTSFIKYKLHFLFVTTSVFTSVFFMSLLSSYSYLDSSISILKWTMLFYHIQTSDKYSSYEMLSNFLFFFFLFYITSIYLYIFLKKNENVVKIKLIEDNENVLPFDDMVIDDHDILLHFKAILYTLDKTFEKVRILKEKYKINQILNQQIQWYSQYCNQMLLQKNYMNSQKNLLNYYDNNMNMPQNDVQIANTANILNEGNPFSQMENGAVGNDEITQSPVENQEATSKHGDAQLLKRTEGNVQTMDPIDPRSSCDKQSIYTSKDELNLKSDNKYDFAQPNDVISPSHQFNEFDMIQKTENMNFFFTKLLNAKYDFGFLHEQDSKNQENEKYGKKLLMNFFKKGIYDKTATSRREKKKEKKRTQLKYMLTNLMRDLSSIENIKISFTYILFLKIKRHVLIQKTIQLNKVKGELKAEYQNRVLYKNHLINLQKKMAEEIVEMEKNILIQKKLKGTLIHVIEDGTFYHKEEDKVEPASEDSSEVTSSSARGVFGAPVLPEKHQK</sequence>
<feature type="transmembrane region" description="Helical" evidence="2">
    <location>
        <begin position="725"/>
        <end position="749"/>
    </location>
</feature>
<feature type="region of interest" description="Disordered" evidence="1">
    <location>
        <begin position="934"/>
        <end position="969"/>
    </location>
</feature>
<dbReference type="PANTHER" id="PTHR36489:SF1">
    <property type="entry name" value="G-PROTEIN COUPLED RECEPTORS FAMILY 1 PROFILE DOMAIN-CONTAINING PROTEIN"/>
    <property type="match status" value="1"/>
</dbReference>
<feature type="transmembrane region" description="Helical" evidence="2">
    <location>
        <begin position="690"/>
        <end position="713"/>
    </location>
</feature>
<evidence type="ECO:0000256" key="1">
    <source>
        <dbReference type="SAM" id="MobiDB-lite"/>
    </source>
</evidence>
<feature type="transmembrane region" description="Helical" evidence="2">
    <location>
        <begin position="152"/>
        <end position="172"/>
    </location>
</feature>
<proteinExistence type="predicted"/>
<feature type="transmembrane region" description="Helical" evidence="2">
    <location>
        <begin position="385"/>
        <end position="404"/>
    </location>
</feature>
<keyword evidence="2" id="KW-1133">Transmembrane helix</keyword>
<dbReference type="OMA" id="FVHEIYE"/>
<reference evidence="4" key="1">
    <citation type="submission" date="2017-04" db="EMBL/GenBank/DDBJ databases">
        <title>Plasmodium gonderi genome.</title>
        <authorList>
            <person name="Arisue N."/>
            <person name="Honma H."/>
            <person name="Kawai S."/>
            <person name="Tougan T."/>
            <person name="Tanabe K."/>
            <person name="Horii T."/>
        </authorList>
    </citation>
    <scope>NUCLEOTIDE SEQUENCE [LARGE SCALE GENOMIC DNA]</scope>
    <source>
        <strain evidence="4">ATCC 30045</strain>
    </source>
</reference>
<dbReference type="AlphaFoldDB" id="A0A1Y1JBT7"/>
<evidence type="ECO:0000313" key="3">
    <source>
        <dbReference type="EMBL" id="GAW79956.1"/>
    </source>
</evidence>
<feature type="transmembrane region" description="Helical" evidence="2">
    <location>
        <begin position="179"/>
        <end position="198"/>
    </location>
</feature>
<feature type="transmembrane region" description="Helical" evidence="2">
    <location>
        <begin position="252"/>
        <end position="271"/>
    </location>
</feature>
<feature type="transmembrane region" description="Helical" evidence="2">
    <location>
        <begin position="622"/>
        <end position="643"/>
    </location>
</feature>
<feature type="transmembrane region" description="Helical" evidence="2">
    <location>
        <begin position="210"/>
        <end position="231"/>
    </location>
</feature>
<protein>
    <submittedName>
        <fullName evidence="3">Uncharacterized protein</fullName>
    </submittedName>
</protein>
<keyword evidence="2" id="KW-0472">Membrane</keyword>
<feature type="transmembrane region" description="Helical" evidence="2">
    <location>
        <begin position="780"/>
        <end position="798"/>
    </location>
</feature>
<organism evidence="3 4">
    <name type="scientific">Plasmodium gonderi</name>
    <dbReference type="NCBI Taxonomy" id="77519"/>
    <lineage>
        <taxon>Eukaryota</taxon>
        <taxon>Sar</taxon>
        <taxon>Alveolata</taxon>
        <taxon>Apicomplexa</taxon>
        <taxon>Aconoidasida</taxon>
        <taxon>Haemosporida</taxon>
        <taxon>Plasmodiidae</taxon>
        <taxon>Plasmodium</taxon>
        <taxon>Plasmodium (Plasmodium)</taxon>
    </lineage>
</organism>
<accession>A0A1Y1JBT7</accession>
<gene>
    <name evidence="3" type="ORF">PGO_061000</name>
</gene>
<name>A0A1Y1JBT7_PLAGO</name>
<dbReference type="PANTHER" id="PTHR36489">
    <property type="entry name" value="PROTEIN-COUPLED RECEPTOR GPR1, PUTATIVE-RELATED"/>
    <property type="match status" value="1"/>
</dbReference>
<feature type="transmembrane region" description="Helical" evidence="2">
    <location>
        <begin position="29"/>
        <end position="53"/>
    </location>
</feature>
<dbReference type="OrthoDB" id="372561at2759"/>
<feature type="transmembrane region" description="Helical" evidence="2">
    <location>
        <begin position="296"/>
        <end position="326"/>
    </location>
</feature>
<dbReference type="GeneID" id="39746668"/>
<feature type="transmembrane region" description="Helical" evidence="2">
    <location>
        <begin position="594"/>
        <end position="615"/>
    </location>
</feature>
<dbReference type="RefSeq" id="XP_028542545.1">
    <property type="nucleotide sequence ID" value="XM_028686744.1"/>
</dbReference>
<evidence type="ECO:0000256" key="2">
    <source>
        <dbReference type="SAM" id="Phobius"/>
    </source>
</evidence>
<dbReference type="EMBL" id="BDQF01000007">
    <property type="protein sequence ID" value="GAW79956.1"/>
    <property type="molecule type" value="Genomic_DNA"/>
</dbReference>
<evidence type="ECO:0000313" key="4">
    <source>
        <dbReference type="Proteomes" id="UP000195521"/>
    </source>
</evidence>
<feature type="region of interest" description="Disordered" evidence="1">
    <location>
        <begin position="1182"/>
        <end position="1216"/>
    </location>
</feature>
<feature type="compositionally biased region" description="Basic and acidic residues" evidence="1">
    <location>
        <begin position="941"/>
        <end position="954"/>
    </location>
</feature>
<dbReference type="Proteomes" id="UP000195521">
    <property type="component" value="Unassembled WGS sequence"/>
</dbReference>
<keyword evidence="4" id="KW-1185">Reference proteome</keyword>
<comment type="caution">
    <text evidence="3">The sequence shown here is derived from an EMBL/GenBank/DDBJ whole genome shotgun (WGS) entry which is preliminary data.</text>
</comment>
<keyword evidence="2" id="KW-0812">Transmembrane</keyword>